<dbReference type="AlphaFoldDB" id="B4RHE2"/>
<dbReference type="EMBL" id="CP000747">
    <property type="protein sequence ID" value="ACG77402.1"/>
    <property type="molecule type" value="Genomic_DNA"/>
</dbReference>
<dbReference type="InterPro" id="IPR004360">
    <property type="entry name" value="Glyas_Fos-R_dOase_dom"/>
</dbReference>
<dbReference type="PANTHER" id="PTHR35006">
    <property type="entry name" value="GLYOXALASE FAMILY PROTEIN (AFU_ORTHOLOGUE AFUA_5G14830)"/>
    <property type="match status" value="1"/>
</dbReference>
<dbReference type="PANTHER" id="PTHR35006:SF1">
    <property type="entry name" value="BLL2941 PROTEIN"/>
    <property type="match status" value="1"/>
</dbReference>
<evidence type="ECO:0000259" key="1">
    <source>
        <dbReference type="PROSITE" id="PS51819"/>
    </source>
</evidence>
<evidence type="ECO:0000313" key="2">
    <source>
        <dbReference type="EMBL" id="ACG77402.1"/>
    </source>
</evidence>
<evidence type="ECO:0000313" key="3">
    <source>
        <dbReference type="Proteomes" id="UP000001868"/>
    </source>
</evidence>
<accession>B4RHE2</accession>
<dbReference type="RefSeq" id="WP_012521548.1">
    <property type="nucleotide sequence ID" value="NC_011144.1"/>
</dbReference>
<dbReference type="eggNOG" id="COG0346">
    <property type="taxonomic scope" value="Bacteria"/>
</dbReference>
<dbReference type="SUPFAM" id="SSF54593">
    <property type="entry name" value="Glyoxalase/Bleomycin resistance protein/Dihydroxybiphenyl dioxygenase"/>
    <property type="match status" value="1"/>
</dbReference>
<dbReference type="CDD" id="cd07262">
    <property type="entry name" value="VOC_like"/>
    <property type="match status" value="1"/>
</dbReference>
<sequence>MTLGYVTLGAHDPEEATKFFDPTLGALGYEASRPFPGWVMYGPKGKDAILGICKPYDGKEPRAGNGNMLSFLASSKEQIQAAHAAALANGGTCEGPPGYRPSDATSGFYAAYFRDPVGNKLCAFLMD</sequence>
<dbReference type="Pfam" id="PF00903">
    <property type="entry name" value="Glyoxalase"/>
    <property type="match status" value="1"/>
</dbReference>
<dbReference type="OrthoDB" id="9807407at2"/>
<reference evidence="2 3" key="1">
    <citation type="journal article" date="2008" name="BMC Genomics">
        <title>Complete genome of Phenylobacterium zucineum - a novel facultative intracellular bacterium isolated from human erythroleukemia cell line K562.</title>
        <authorList>
            <person name="Luo Y."/>
            <person name="Xu X."/>
            <person name="Ding Z."/>
            <person name="Liu Z."/>
            <person name="Zhang B."/>
            <person name="Yan Z."/>
            <person name="Sun J."/>
            <person name="Hu S."/>
            <person name="Hu X."/>
        </authorList>
    </citation>
    <scope>NUCLEOTIDE SEQUENCE [LARGE SCALE GENOMIC DNA]</scope>
    <source>
        <strain evidence="2 3">HLK1</strain>
    </source>
</reference>
<dbReference type="InterPro" id="IPR037523">
    <property type="entry name" value="VOC_core"/>
</dbReference>
<name>B4RHE2_PHEZH</name>
<organism evidence="2 3">
    <name type="scientific">Phenylobacterium zucineum (strain HLK1)</name>
    <dbReference type="NCBI Taxonomy" id="450851"/>
    <lineage>
        <taxon>Bacteria</taxon>
        <taxon>Pseudomonadati</taxon>
        <taxon>Pseudomonadota</taxon>
        <taxon>Alphaproteobacteria</taxon>
        <taxon>Caulobacterales</taxon>
        <taxon>Caulobacteraceae</taxon>
        <taxon>Phenylobacterium</taxon>
    </lineage>
</organism>
<gene>
    <name evidence="2" type="ordered locus">PHZ_c0988</name>
</gene>
<keyword evidence="3" id="KW-1185">Reference proteome</keyword>
<proteinExistence type="predicted"/>
<protein>
    <submittedName>
        <fullName evidence="2">Isocitrate dehydrogenase</fullName>
    </submittedName>
</protein>
<dbReference type="Gene3D" id="3.10.180.10">
    <property type="entry name" value="2,3-Dihydroxybiphenyl 1,2-Dioxygenase, domain 1"/>
    <property type="match status" value="1"/>
</dbReference>
<dbReference type="PROSITE" id="PS51819">
    <property type="entry name" value="VOC"/>
    <property type="match status" value="1"/>
</dbReference>
<dbReference type="KEGG" id="pzu:PHZ_c0988"/>
<dbReference type="Proteomes" id="UP000001868">
    <property type="component" value="Chromosome"/>
</dbReference>
<feature type="domain" description="VOC" evidence="1">
    <location>
        <begin position="2"/>
        <end position="126"/>
    </location>
</feature>
<dbReference type="STRING" id="450851.PHZ_c0988"/>
<dbReference type="HOGENOM" id="CLU_046006_6_0_5"/>
<dbReference type="InterPro" id="IPR029068">
    <property type="entry name" value="Glyas_Bleomycin-R_OHBP_Dase"/>
</dbReference>